<dbReference type="OrthoDB" id="25753at2"/>
<sequence length="173" mass="19499">MKKYIIIAVVVGMLGWSFYEFFGSSDNDTHQEDAGLAPGQTAPNFEVDTLEGNTVKLSDFRGEPVIINFWATWCPPCRAEMPDFERLYNEEDAVILAMNLTHSENNIEGVSGFVDELGLTMPVLLDEEGTVEDSYQLSAYPTTYMIDSEGVTQYVARGAINYETMYREFMVLE</sequence>
<dbReference type="EMBL" id="FNFY01000013">
    <property type="protein sequence ID" value="SDK90316.1"/>
    <property type="molecule type" value="Genomic_DNA"/>
</dbReference>
<keyword evidence="5" id="KW-1185">Reference proteome</keyword>
<dbReference type="PANTHER" id="PTHR42852">
    <property type="entry name" value="THIOL:DISULFIDE INTERCHANGE PROTEIN DSBE"/>
    <property type="match status" value="1"/>
</dbReference>
<accession>A0A1G9FPH3</accession>
<dbReference type="GO" id="GO:0016491">
    <property type="term" value="F:oxidoreductase activity"/>
    <property type="evidence" value="ECO:0007669"/>
    <property type="project" value="InterPro"/>
</dbReference>
<dbReference type="InterPro" id="IPR050553">
    <property type="entry name" value="Thioredoxin_ResA/DsbE_sf"/>
</dbReference>
<dbReference type="Gene3D" id="3.40.30.10">
    <property type="entry name" value="Glutaredoxin"/>
    <property type="match status" value="1"/>
</dbReference>
<dbReference type="Pfam" id="PF00578">
    <property type="entry name" value="AhpC-TSA"/>
    <property type="match status" value="1"/>
</dbReference>
<dbReference type="RefSeq" id="WP_092986485.1">
    <property type="nucleotide sequence ID" value="NZ_FNFY01000013.1"/>
</dbReference>
<keyword evidence="2" id="KW-0812">Transmembrane</keyword>
<dbReference type="AlphaFoldDB" id="A0A1G9FPH3"/>
<keyword evidence="2" id="KW-0472">Membrane</keyword>
<feature type="transmembrane region" description="Helical" evidence="2">
    <location>
        <begin position="5"/>
        <end position="22"/>
    </location>
</feature>
<dbReference type="CDD" id="cd02966">
    <property type="entry name" value="TlpA_like_family"/>
    <property type="match status" value="1"/>
</dbReference>
<keyword evidence="1" id="KW-1015">Disulfide bond</keyword>
<proteinExistence type="predicted"/>
<evidence type="ECO:0000259" key="3">
    <source>
        <dbReference type="PROSITE" id="PS51352"/>
    </source>
</evidence>
<keyword evidence="2" id="KW-1133">Transmembrane helix</keyword>
<evidence type="ECO:0000256" key="2">
    <source>
        <dbReference type="SAM" id="Phobius"/>
    </source>
</evidence>
<evidence type="ECO:0000313" key="4">
    <source>
        <dbReference type="EMBL" id="SDK90316.1"/>
    </source>
</evidence>
<evidence type="ECO:0000256" key="1">
    <source>
        <dbReference type="ARBA" id="ARBA00023157"/>
    </source>
</evidence>
<reference evidence="5" key="1">
    <citation type="submission" date="2016-10" db="EMBL/GenBank/DDBJ databases">
        <authorList>
            <person name="Varghese N."/>
            <person name="Submissions S."/>
        </authorList>
    </citation>
    <scope>NUCLEOTIDE SEQUENCE [LARGE SCALE GENOMIC DNA]</scope>
    <source>
        <strain evidence="5">CGMCC 1.8895</strain>
    </source>
</reference>
<organism evidence="4 5">
    <name type="scientific">Lacicoccus qingdaonensis</name>
    <dbReference type="NCBI Taxonomy" id="576118"/>
    <lineage>
        <taxon>Bacteria</taxon>
        <taxon>Bacillati</taxon>
        <taxon>Bacillota</taxon>
        <taxon>Bacilli</taxon>
        <taxon>Bacillales</taxon>
        <taxon>Salinicoccaceae</taxon>
        <taxon>Lacicoccus</taxon>
    </lineage>
</organism>
<dbReference type="InterPro" id="IPR013766">
    <property type="entry name" value="Thioredoxin_domain"/>
</dbReference>
<protein>
    <submittedName>
        <fullName evidence="4">Peroxiredoxin</fullName>
    </submittedName>
</protein>
<dbReference type="InterPro" id="IPR036249">
    <property type="entry name" value="Thioredoxin-like_sf"/>
</dbReference>
<dbReference type="PROSITE" id="PS00194">
    <property type="entry name" value="THIOREDOXIN_1"/>
    <property type="match status" value="1"/>
</dbReference>
<gene>
    <name evidence="4" type="ORF">SAMN05216216_11341</name>
</gene>
<dbReference type="InterPro" id="IPR017937">
    <property type="entry name" value="Thioredoxin_CS"/>
</dbReference>
<name>A0A1G9FPH3_9BACL</name>
<dbReference type="PROSITE" id="PS51352">
    <property type="entry name" value="THIOREDOXIN_2"/>
    <property type="match status" value="1"/>
</dbReference>
<dbReference type="Proteomes" id="UP000199008">
    <property type="component" value="Unassembled WGS sequence"/>
</dbReference>
<dbReference type="GO" id="GO:0016209">
    <property type="term" value="F:antioxidant activity"/>
    <property type="evidence" value="ECO:0007669"/>
    <property type="project" value="InterPro"/>
</dbReference>
<dbReference type="STRING" id="576118.SAMN05216216_11341"/>
<evidence type="ECO:0000313" key="5">
    <source>
        <dbReference type="Proteomes" id="UP000199008"/>
    </source>
</evidence>
<dbReference type="SUPFAM" id="SSF52833">
    <property type="entry name" value="Thioredoxin-like"/>
    <property type="match status" value="1"/>
</dbReference>
<feature type="domain" description="Thioredoxin" evidence="3">
    <location>
        <begin position="36"/>
        <end position="173"/>
    </location>
</feature>
<dbReference type="InterPro" id="IPR000866">
    <property type="entry name" value="AhpC/TSA"/>
</dbReference>
<dbReference type="PANTHER" id="PTHR42852:SF17">
    <property type="entry name" value="THIOREDOXIN-LIKE PROTEIN HI_1115"/>
    <property type="match status" value="1"/>
</dbReference>